<dbReference type="InterPro" id="IPR011856">
    <property type="entry name" value="tRNA_endonuc-like_dom_sf"/>
</dbReference>
<name>A0A940SK52_9BACI</name>
<evidence type="ECO:0000313" key="2">
    <source>
        <dbReference type="EMBL" id="MBP0726710.1"/>
    </source>
</evidence>
<dbReference type="RefSeq" id="WP_209407055.1">
    <property type="nucleotide sequence ID" value="NZ_JAGIYQ010000014.1"/>
</dbReference>
<dbReference type="GO" id="GO:0003676">
    <property type="term" value="F:nucleic acid binding"/>
    <property type="evidence" value="ECO:0007669"/>
    <property type="project" value="InterPro"/>
</dbReference>
<dbReference type="Gene3D" id="3.40.1350.10">
    <property type="match status" value="1"/>
</dbReference>
<accession>A0A940SK52</accession>
<dbReference type="AlphaFoldDB" id="A0A940SK52"/>
<organism evidence="2 3">
    <name type="scientific">Gottfriedia endophytica</name>
    <dbReference type="NCBI Taxonomy" id="2820819"/>
    <lineage>
        <taxon>Bacteria</taxon>
        <taxon>Bacillati</taxon>
        <taxon>Bacillota</taxon>
        <taxon>Bacilli</taxon>
        <taxon>Bacillales</taxon>
        <taxon>Bacillaceae</taxon>
        <taxon>Gottfriedia</taxon>
    </lineage>
</organism>
<evidence type="ECO:0000259" key="1">
    <source>
        <dbReference type="Pfam" id="PF08722"/>
    </source>
</evidence>
<keyword evidence="3" id="KW-1185">Reference proteome</keyword>
<evidence type="ECO:0000313" key="3">
    <source>
        <dbReference type="Proteomes" id="UP000682134"/>
    </source>
</evidence>
<comment type="caution">
    <text evidence="2">The sequence shown here is derived from an EMBL/GenBank/DDBJ whole genome shotgun (WGS) entry which is preliminary data.</text>
</comment>
<dbReference type="InterPro" id="IPR014833">
    <property type="entry name" value="TnsA_N"/>
</dbReference>
<dbReference type="Proteomes" id="UP000682134">
    <property type="component" value="Unassembled WGS sequence"/>
</dbReference>
<feature type="domain" description="TnsA endonuclease N-terminal" evidence="1">
    <location>
        <begin position="45"/>
        <end position="119"/>
    </location>
</feature>
<dbReference type="EMBL" id="JAGIYQ010000014">
    <property type="protein sequence ID" value="MBP0726710.1"/>
    <property type="molecule type" value="Genomic_DNA"/>
</dbReference>
<proteinExistence type="predicted"/>
<dbReference type="InterPro" id="IPR011335">
    <property type="entry name" value="Restrct_endonuc-II-like"/>
</dbReference>
<sequence>MKRKIKASKKISIRGKTKSIKMKRMIHWESTIERDFIKLFDYIDDFVYIEEQPIVINFLYRGKQRKYYPDFLIKTKEGINIIYEIKYSNKLTDEENIIKFQVGKKYCEENNMLYKVITEKEIRDGFFIDNLDLLIEVRGNFKDILLHKKIIDSLEEYKTLSIEELISRINAEHQSIFEAVYQLIYEKRIKTDLYRNKLSSESILKLT</sequence>
<protein>
    <submittedName>
        <fullName evidence="2">Tn7 transposase TnsA N-terminal domain-containing protein</fullName>
    </submittedName>
</protein>
<dbReference type="SUPFAM" id="SSF52980">
    <property type="entry name" value="Restriction endonuclease-like"/>
    <property type="match status" value="1"/>
</dbReference>
<dbReference type="Pfam" id="PF08722">
    <property type="entry name" value="Tn7_TnsA-like_N"/>
    <property type="match status" value="1"/>
</dbReference>
<gene>
    <name evidence="2" type="ORF">J5Y03_16250</name>
</gene>
<reference evidence="2" key="1">
    <citation type="submission" date="2021-04" db="EMBL/GenBank/DDBJ databases">
        <title>Genome seq and assembly of Bacillus sp.</title>
        <authorList>
            <person name="Chhetri G."/>
        </authorList>
    </citation>
    <scope>NUCLEOTIDE SEQUENCE</scope>
    <source>
        <strain evidence="2">RG28</strain>
    </source>
</reference>